<sequence length="83" mass="9887">EELEKRLYHYKKFLNELNAKLKVSKEVRDQLPKEIFTDDSIQIKTKIARKIFDFFVRLRTNRTFTANKNLTGNSIVSQVKKNV</sequence>
<evidence type="ECO:0000313" key="2">
    <source>
        <dbReference type="Proteomes" id="UP000234323"/>
    </source>
</evidence>
<protein>
    <submittedName>
        <fullName evidence="1">Uncharacterized protein</fullName>
    </submittedName>
</protein>
<reference evidence="1 2" key="1">
    <citation type="submission" date="2015-10" db="EMBL/GenBank/DDBJ databases">
        <title>Genome analyses suggest a sexual origin of heterokaryosis in a supposedly ancient asexual fungus.</title>
        <authorList>
            <person name="Ropars J."/>
            <person name="Sedzielewska K."/>
            <person name="Noel J."/>
            <person name="Charron P."/>
            <person name="Farinelli L."/>
            <person name="Marton T."/>
            <person name="Kruger M."/>
            <person name="Pelin A."/>
            <person name="Brachmann A."/>
            <person name="Corradi N."/>
        </authorList>
    </citation>
    <scope>NUCLEOTIDE SEQUENCE [LARGE SCALE GENOMIC DNA]</scope>
    <source>
        <strain evidence="1 2">A4</strain>
    </source>
</reference>
<proteinExistence type="predicted"/>
<dbReference type="AlphaFoldDB" id="A0A2I1HW00"/>
<evidence type="ECO:0000313" key="1">
    <source>
        <dbReference type="EMBL" id="PKY63071.1"/>
    </source>
</evidence>
<name>A0A2I1HW00_9GLOM</name>
<gene>
    <name evidence="1" type="ORF">RhiirA4_490873</name>
</gene>
<accession>A0A2I1HW00</accession>
<comment type="caution">
    <text evidence="1">The sequence shown here is derived from an EMBL/GenBank/DDBJ whole genome shotgun (WGS) entry which is preliminary data.</text>
</comment>
<organism evidence="1 2">
    <name type="scientific">Rhizophagus irregularis</name>
    <dbReference type="NCBI Taxonomy" id="588596"/>
    <lineage>
        <taxon>Eukaryota</taxon>
        <taxon>Fungi</taxon>
        <taxon>Fungi incertae sedis</taxon>
        <taxon>Mucoromycota</taxon>
        <taxon>Glomeromycotina</taxon>
        <taxon>Glomeromycetes</taxon>
        <taxon>Glomerales</taxon>
        <taxon>Glomeraceae</taxon>
        <taxon>Rhizophagus</taxon>
    </lineage>
</organism>
<feature type="non-terminal residue" evidence="1">
    <location>
        <position position="1"/>
    </location>
</feature>
<dbReference type="Proteomes" id="UP000234323">
    <property type="component" value="Unassembled WGS sequence"/>
</dbReference>
<dbReference type="EMBL" id="LLXI01008891">
    <property type="protein sequence ID" value="PKY63071.1"/>
    <property type="molecule type" value="Genomic_DNA"/>
</dbReference>
<keyword evidence="2" id="KW-1185">Reference proteome</keyword>